<protein>
    <submittedName>
        <fullName evidence="6">ABC transporter ATP-binding protein</fullName>
    </submittedName>
</protein>
<dbReference type="PANTHER" id="PTHR42711:SF5">
    <property type="entry name" value="ABC TRANSPORTER ATP-BINDING PROTEIN NATA"/>
    <property type="match status" value="1"/>
</dbReference>
<dbReference type="RefSeq" id="WP_074964163.1">
    <property type="nucleotide sequence ID" value="NZ_CP010835.1"/>
</dbReference>
<dbReference type="GO" id="GO:0005524">
    <property type="term" value="F:ATP binding"/>
    <property type="evidence" value="ECO:0007669"/>
    <property type="project" value="UniProtKB-KW"/>
</dbReference>
<dbReference type="CDD" id="cd03230">
    <property type="entry name" value="ABC_DR_subfamily_A"/>
    <property type="match status" value="1"/>
</dbReference>
<dbReference type="STRING" id="1609559.TQ32_04995"/>
<dbReference type="OrthoDB" id="44250at2157"/>
<comment type="similarity">
    <text evidence="1">Belongs to the ABC transporter superfamily.</text>
</comment>
<accession>A0A127B9E4</accession>
<evidence type="ECO:0000256" key="4">
    <source>
        <dbReference type="ARBA" id="ARBA00022840"/>
    </source>
</evidence>
<evidence type="ECO:0000256" key="3">
    <source>
        <dbReference type="ARBA" id="ARBA00022741"/>
    </source>
</evidence>
<dbReference type="KEGG" id="pyc:TQ32_04995"/>
<reference evidence="7" key="1">
    <citation type="submission" date="2015-02" db="EMBL/GenBank/DDBJ databases">
        <title>Pyrococcus kukulkanii sp. nov., a novel hyperthermophilic archaeon isolated from a deep-sea hydrothermal vent at the Guaymas Basin.</title>
        <authorList>
            <person name="Oger P.M."/>
            <person name="Callac N."/>
            <person name="Jebbar M."/>
            <person name="Godfroy A."/>
        </authorList>
    </citation>
    <scope>NUCLEOTIDE SEQUENCE [LARGE SCALE GENOMIC DNA]</scope>
    <source>
        <strain evidence="7">NCB100</strain>
    </source>
</reference>
<dbReference type="PROSITE" id="PS50893">
    <property type="entry name" value="ABC_TRANSPORTER_2"/>
    <property type="match status" value="1"/>
</dbReference>
<dbReference type="GO" id="GO:0016887">
    <property type="term" value="F:ATP hydrolysis activity"/>
    <property type="evidence" value="ECO:0007669"/>
    <property type="project" value="InterPro"/>
</dbReference>
<organism evidence="6 7">
    <name type="scientific">Pyrococcus kukulkanii</name>
    <dbReference type="NCBI Taxonomy" id="1609559"/>
    <lineage>
        <taxon>Archaea</taxon>
        <taxon>Methanobacteriati</taxon>
        <taxon>Methanobacteriota</taxon>
        <taxon>Thermococci</taxon>
        <taxon>Thermococcales</taxon>
        <taxon>Thermococcaceae</taxon>
        <taxon>Pyrococcus</taxon>
    </lineage>
</organism>
<dbReference type="SMART" id="SM00382">
    <property type="entry name" value="AAA"/>
    <property type="match status" value="1"/>
</dbReference>
<dbReference type="InterPro" id="IPR027417">
    <property type="entry name" value="P-loop_NTPase"/>
</dbReference>
<proteinExistence type="inferred from homology"/>
<gene>
    <name evidence="6" type="ORF">TQ32_04995</name>
</gene>
<evidence type="ECO:0000256" key="2">
    <source>
        <dbReference type="ARBA" id="ARBA00022448"/>
    </source>
</evidence>
<name>A0A127B9E4_9EURY</name>
<keyword evidence="3" id="KW-0547">Nucleotide-binding</keyword>
<dbReference type="EMBL" id="CP010835">
    <property type="protein sequence ID" value="AMM53908.1"/>
    <property type="molecule type" value="Genomic_DNA"/>
</dbReference>
<evidence type="ECO:0000256" key="1">
    <source>
        <dbReference type="ARBA" id="ARBA00005417"/>
    </source>
</evidence>
<dbReference type="Gene3D" id="3.40.50.300">
    <property type="entry name" value="P-loop containing nucleotide triphosphate hydrolases"/>
    <property type="match status" value="1"/>
</dbReference>
<evidence type="ECO:0000259" key="5">
    <source>
        <dbReference type="PROSITE" id="PS50893"/>
    </source>
</evidence>
<dbReference type="SUPFAM" id="SSF52540">
    <property type="entry name" value="P-loop containing nucleoside triphosphate hydrolases"/>
    <property type="match status" value="1"/>
</dbReference>
<evidence type="ECO:0000313" key="7">
    <source>
        <dbReference type="Proteomes" id="UP000070587"/>
    </source>
</evidence>
<keyword evidence="2" id="KW-0813">Transport</keyword>
<dbReference type="AlphaFoldDB" id="A0A127B9E4"/>
<sequence>MTIELKEVWKGFNDTHVLKDVNLKIREGEFVVIAGENGSGKSTLLKIISGLLIPDKGEVRVFDYEMVREWKKASKILGVVLANERSIYWKLTGMENLEVFAGLYGVKNWREKAEYLLKRLGLEDAKDKLVEEYSTGMRKKLLLAKALIHDPKVLLLDEVLNGLDPRAVTEVISFLRELNSRGVTIVLVSHILHGLPENARLVVMREGRIIADDRLSRFSFDTLKITATINGKEVEVIAREGELDEKLRELIKRNAQNIRVERDDLYSVLRRLLNEP</sequence>
<keyword evidence="4 6" id="KW-0067">ATP-binding</keyword>
<feature type="domain" description="ABC transporter" evidence="5">
    <location>
        <begin position="3"/>
        <end position="231"/>
    </location>
</feature>
<dbReference type="Pfam" id="PF00005">
    <property type="entry name" value="ABC_tran"/>
    <property type="match status" value="1"/>
</dbReference>
<dbReference type="PANTHER" id="PTHR42711">
    <property type="entry name" value="ABC TRANSPORTER ATP-BINDING PROTEIN"/>
    <property type="match status" value="1"/>
</dbReference>
<reference evidence="6 7" key="2">
    <citation type="journal article" date="2016" name="Int. J. Syst. Evol. Microbiol.">
        <title>Pyrococcus kukulkanii sp. nov., a hyperthermophilic, piezophilic archaeon isolated from a deep-sea hydrothermal vent.</title>
        <authorList>
            <person name="Callac N."/>
            <person name="Oger P."/>
            <person name="Lesongeur F."/>
            <person name="Rattray J.E."/>
            <person name="Vannier P."/>
            <person name="Michoud G."/>
            <person name="Beauverger M."/>
            <person name="Gayet N."/>
            <person name="Rouxel O."/>
            <person name="Jebbar M."/>
            <person name="Godfroy A."/>
        </authorList>
    </citation>
    <scope>NUCLEOTIDE SEQUENCE [LARGE SCALE GENOMIC DNA]</scope>
    <source>
        <strain evidence="6 7">NCB100</strain>
    </source>
</reference>
<dbReference type="GeneID" id="28491168"/>
<dbReference type="InterPro" id="IPR003439">
    <property type="entry name" value="ABC_transporter-like_ATP-bd"/>
</dbReference>
<dbReference type="InterPro" id="IPR050763">
    <property type="entry name" value="ABC_transporter_ATP-binding"/>
</dbReference>
<dbReference type="PATRIC" id="fig|1609559.3.peg.1038"/>
<dbReference type="Proteomes" id="UP000070587">
    <property type="component" value="Chromosome"/>
</dbReference>
<evidence type="ECO:0000313" key="6">
    <source>
        <dbReference type="EMBL" id="AMM53908.1"/>
    </source>
</evidence>
<dbReference type="InterPro" id="IPR003593">
    <property type="entry name" value="AAA+_ATPase"/>
</dbReference>